<proteinExistence type="predicted"/>
<dbReference type="EMBL" id="UINC01002178">
    <property type="protein sequence ID" value="SUZ93802.1"/>
    <property type="molecule type" value="Genomic_DNA"/>
</dbReference>
<evidence type="ECO:0000313" key="1">
    <source>
        <dbReference type="EMBL" id="SUZ93802.1"/>
    </source>
</evidence>
<reference evidence="1" key="1">
    <citation type="submission" date="2018-05" db="EMBL/GenBank/DDBJ databases">
        <authorList>
            <person name="Lanie J.A."/>
            <person name="Ng W.-L."/>
            <person name="Kazmierczak K.M."/>
            <person name="Andrzejewski T.M."/>
            <person name="Davidsen T.M."/>
            <person name="Wayne K.J."/>
            <person name="Tettelin H."/>
            <person name="Glass J.I."/>
            <person name="Rusch D."/>
            <person name="Podicherti R."/>
            <person name="Tsui H.-C.T."/>
            <person name="Winkler M.E."/>
        </authorList>
    </citation>
    <scope>NUCLEOTIDE SEQUENCE</scope>
</reference>
<gene>
    <name evidence="1" type="ORF">METZ01_LOCUS46656</name>
</gene>
<protein>
    <submittedName>
        <fullName evidence="1">Uncharacterized protein</fullName>
    </submittedName>
</protein>
<sequence>MIESGTKGADIASAATVVIGTDGSYFDITGTTGISTQFTVDAGRRFTLQFNGAVTITDNAAITLSGAANFTTAAGDILSFVATAANTVVQTGYSLVDGGSPIVASSDPTYLQFPATQVASADANRLDDYEEGTFTVTFACNTGTITIDTAYDTGHYVKIGRLVHINGFFLVSSVSSPAVTAKIHGLPFTPGGTVTEGSHSSAITVFVNSTLTGSPIPGGICGYTWTGYSYLNLVRGGADSSNNTASFFTAATYVGIGGTYLGPA</sequence>
<accession>A0A381RPH8</accession>
<dbReference type="AlphaFoldDB" id="A0A381RPH8"/>
<name>A0A381RPH8_9ZZZZ</name>
<organism evidence="1">
    <name type="scientific">marine metagenome</name>
    <dbReference type="NCBI Taxonomy" id="408172"/>
    <lineage>
        <taxon>unclassified sequences</taxon>
        <taxon>metagenomes</taxon>
        <taxon>ecological metagenomes</taxon>
    </lineage>
</organism>